<dbReference type="GO" id="GO:0006744">
    <property type="term" value="P:ubiquinone biosynthetic process"/>
    <property type="evidence" value="ECO:0007669"/>
    <property type="project" value="TreeGrafter"/>
</dbReference>
<accession>A0A2T6ABH7</accession>
<evidence type="ECO:0000256" key="1">
    <source>
        <dbReference type="ARBA" id="ARBA00009670"/>
    </source>
</evidence>
<dbReference type="InterPro" id="IPR004147">
    <property type="entry name" value="ABC1_dom"/>
</dbReference>
<organism evidence="6 7">
    <name type="scientific">Allosediminivita pacifica</name>
    <dbReference type="NCBI Taxonomy" id="1267769"/>
    <lineage>
        <taxon>Bacteria</taxon>
        <taxon>Pseudomonadati</taxon>
        <taxon>Pseudomonadota</taxon>
        <taxon>Alphaproteobacteria</taxon>
        <taxon>Rhodobacterales</taxon>
        <taxon>Paracoccaceae</taxon>
        <taxon>Allosediminivita</taxon>
    </lineage>
</organism>
<evidence type="ECO:0000259" key="5">
    <source>
        <dbReference type="Pfam" id="PF03109"/>
    </source>
</evidence>
<evidence type="ECO:0000256" key="3">
    <source>
        <dbReference type="ARBA" id="ARBA00022741"/>
    </source>
</evidence>
<dbReference type="SUPFAM" id="SSF56112">
    <property type="entry name" value="Protein kinase-like (PK-like)"/>
    <property type="match status" value="1"/>
</dbReference>
<evidence type="ECO:0000256" key="2">
    <source>
        <dbReference type="ARBA" id="ARBA00022679"/>
    </source>
</evidence>
<keyword evidence="4" id="KW-0067">ATP-binding</keyword>
<evidence type="ECO:0000313" key="6">
    <source>
        <dbReference type="EMBL" id="PTX41137.1"/>
    </source>
</evidence>
<dbReference type="InterPro" id="IPR034646">
    <property type="entry name" value="ADCK3_dom"/>
</dbReference>
<dbReference type="RefSeq" id="WP_244641134.1">
    <property type="nucleotide sequence ID" value="NZ_BMEZ01000030.1"/>
</dbReference>
<keyword evidence="6" id="KW-0418">Kinase</keyword>
<dbReference type="CDD" id="cd13970">
    <property type="entry name" value="ABC1_ADCK3"/>
    <property type="match status" value="1"/>
</dbReference>
<name>A0A2T6ABH7_9RHOB</name>
<keyword evidence="7" id="KW-1185">Reference proteome</keyword>
<comment type="caution">
    <text evidence="6">The sequence shown here is derived from an EMBL/GenBank/DDBJ whole genome shotgun (WGS) entry which is preliminary data.</text>
</comment>
<reference evidence="6 7" key="1">
    <citation type="submission" date="2018-04" db="EMBL/GenBank/DDBJ databases">
        <title>Genomic Encyclopedia of Archaeal and Bacterial Type Strains, Phase II (KMG-II): from individual species to whole genera.</title>
        <authorList>
            <person name="Goeker M."/>
        </authorList>
    </citation>
    <scope>NUCLEOTIDE SEQUENCE [LARGE SCALE GENOMIC DNA]</scope>
    <source>
        <strain evidence="6 7">DSM 29329</strain>
    </source>
</reference>
<dbReference type="InterPro" id="IPR051409">
    <property type="entry name" value="Atypical_kinase_ADCK"/>
</dbReference>
<dbReference type="Proteomes" id="UP000244069">
    <property type="component" value="Unassembled WGS sequence"/>
</dbReference>
<dbReference type="EMBL" id="QBKN01000032">
    <property type="protein sequence ID" value="PTX41137.1"/>
    <property type="molecule type" value="Genomic_DNA"/>
</dbReference>
<keyword evidence="3" id="KW-0547">Nucleotide-binding</keyword>
<dbReference type="AlphaFoldDB" id="A0A2T6ABH7"/>
<evidence type="ECO:0000313" key="7">
    <source>
        <dbReference type="Proteomes" id="UP000244069"/>
    </source>
</evidence>
<dbReference type="PANTHER" id="PTHR43851">
    <property type="match status" value="1"/>
</dbReference>
<dbReference type="GO" id="GO:0005524">
    <property type="term" value="F:ATP binding"/>
    <property type="evidence" value="ECO:0007669"/>
    <property type="project" value="UniProtKB-KW"/>
</dbReference>
<dbReference type="InterPro" id="IPR011009">
    <property type="entry name" value="Kinase-like_dom_sf"/>
</dbReference>
<dbReference type="PANTHER" id="PTHR43851:SF3">
    <property type="entry name" value="COENZYME Q8"/>
    <property type="match status" value="1"/>
</dbReference>
<gene>
    <name evidence="6" type="ORF">C8N44_13243</name>
</gene>
<evidence type="ECO:0000256" key="4">
    <source>
        <dbReference type="ARBA" id="ARBA00022840"/>
    </source>
</evidence>
<feature type="domain" description="ABC1 atypical kinase-like" evidence="5">
    <location>
        <begin position="53"/>
        <end position="290"/>
    </location>
</feature>
<keyword evidence="2" id="KW-0808">Transferase</keyword>
<proteinExistence type="inferred from homology"/>
<sequence length="393" mass="43271">MQARDLMLTPGNARRIARQLAGMRGAAMKLGQLLSMETGDMLPPEIAEPLARLRANADFMPPKQLKTALARNYGPDFLKRFHKFDVSPIAAASIGQVHRATAPDGRDMALKIQYPGIRQSIDADLANLGLLLRHSGLLPAGIDLDQLLDEAARQLHDEADYAREARYTTRFGSLLAEDPGMAVPQHHPDFSTDDILAMSFMPSRPFEVLETADQATRDTAITRLFDLFLRELFDWRLVQTDPNLANYRWAPSEQRIVLLDFGAARDVPDAHVSGLRALLAAALEADLDGIGVALEDLGYIGPATPPALRKAILDLATKALPIITQESFDFADSAFAANLRDEAMALGRSIEQTEVPPVSLLLLQRKAAGLFLTAIRMRARVRVRDLVQSRIAR</sequence>
<protein>
    <submittedName>
        <fullName evidence="6">Putative unusual protein kinase regulating ubiquinone biosynthesis (AarF/ABC1/UbiB family)</fullName>
    </submittedName>
</protein>
<keyword evidence="6" id="KW-0830">Ubiquinone</keyword>
<dbReference type="GO" id="GO:0016301">
    <property type="term" value="F:kinase activity"/>
    <property type="evidence" value="ECO:0007669"/>
    <property type="project" value="UniProtKB-KW"/>
</dbReference>
<comment type="similarity">
    <text evidence="1">Belongs to the protein kinase superfamily. ADCK protein kinase family.</text>
</comment>
<dbReference type="Pfam" id="PF03109">
    <property type="entry name" value="ABC1"/>
    <property type="match status" value="1"/>
</dbReference>